<name>A0A550CHX6_9AGAR</name>
<feature type="transmembrane region" description="Helical" evidence="1">
    <location>
        <begin position="12"/>
        <end position="34"/>
    </location>
</feature>
<proteinExistence type="predicted"/>
<keyword evidence="1" id="KW-1133">Transmembrane helix</keyword>
<evidence type="ECO:0000313" key="3">
    <source>
        <dbReference type="Proteomes" id="UP000320762"/>
    </source>
</evidence>
<evidence type="ECO:0000256" key="1">
    <source>
        <dbReference type="SAM" id="Phobius"/>
    </source>
</evidence>
<reference evidence="2 3" key="1">
    <citation type="journal article" date="2019" name="New Phytol.">
        <title>Comparative genomics reveals unique wood-decay strategies and fruiting body development in the Schizophyllaceae.</title>
        <authorList>
            <person name="Almasi E."/>
            <person name="Sahu N."/>
            <person name="Krizsan K."/>
            <person name="Balint B."/>
            <person name="Kovacs G.M."/>
            <person name="Kiss B."/>
            <person name="Cseklye J."/>
            <person name="Drula E."/>
            <person name="Henrissat B."/>
            <person name="Nagy I."/>
            <person name="Chovatia M."/>
            <person name="Adam C."/>
            <person name="LaButti K."/>
            <person name="Lipzen A."/>
            <person name="Riley R."/>
            <person name="Grigoriev I.V."/>
            <person name="Nagy L.G."/>
        </authorList>
    </citation>
    <scope>NUCLEOTIDE SEQUENCE [LARGE SCALE GENOMIC DNA]</scope>
    <source>
        <strain evidence="2 3">NL-1724</strain>
    </source>
</reference>
<gene>
    <name evidence="2" type="ORF">BD626DRAFT_568093</name>
</gene>
<comment type="caution">
    <text evidence="2">The sequence shown here is derived from an EMBL/GenBank/DDBJ whole genome shotgun (WGS) entry which is preliminary data.</text>
</comment>
<sequence length="210" mass="22474">MLPSVVVDYSSIVIAGFVHDHVMLCGFLFFGVVLRDRWFGWSGVDLLLRYPRWSLLFIFVRRSLRTPGIKKWWGLALMLTSSSRRPCGGAVLGSISFLTTRGGTTGETVVEDGAEATSTLTGEVATMTNDVEAHAAKTVAGCVACMTATPADMVLDCVLVYGTLVTGKTVDEVAWAASTTDACFLLCIEGHPEGEIASDAEDHLGPKIVP</sequence>
<keyword evidence="1" id="KW-0812">Transmembrane</keyword>
<keyword evidence="1" id="KW-0472">Membrane</keyword>
<dbReference type="AlphaFoldDB" id="A0A550CHX6"/>
<organism evidence="2 3">
    <name type="scientific">Schizophyllum amplum</name>
    <dbReference type="NCBI Taxonomy" id="97359"/>
    <lineage>
        <taxon>Eukaryota</taxon>
        <taxon>Fungi</taxon>
        <taxon>Dikarya</taxon>
        <taxon>Basidiomycota</taxon>
        <taxon>Agaricomycotina</taxon>
        <taxon>Agaricomycetes</taxon>
        <taxon>Agaricomycetidae</taxon>
        <taxon>Agaricales</taxon>
        <taxon>Schizophyllaceae</taxon>
        <taxon>Schizophyllum</taxon>
    </lineage>
</organism>
<dbReference type="Proteomes" id="UP000320762">
    <property type="component" value="Unassembled WGS sequence"/>
</dbReference>
<keyword evidence="3" id="KW-1185">Reference proteome</keyword>
<dbReference type="EMBL" id="VDMD01000007">
    <property type="protein sequence ID" value="TRM64326.1"/>
    <property type="molecule type" value="Genomic_DNA"/>
</dbReference>
<accession>A0A550CHX6</accession>
<protein>
    <submittedName>
        <fullName evidence="2">Uncharacterized protein</fullName>
    </submittedName>
</protein>
<evidence type="ECO:0000313" key="2">
    <source>
        <dbReference type="EMBL" id="TRM64326.1"/>
    </source>
</evidence>